<evidence type="ECO:0000256" key="1">
    <source>
        <dbReference type="ARBA" id="ARBA00004123"/>
    </source>
</evidence>
<sequence length="684" mass="75174">MGASSDHVEEMGPSSKVGIDDMDIDDDLMDTANLYDLGEETLQSFCRKAASLFLTRSRENFPFTIQGIVPDIVINPHAFPSRQIPGQLLEAALGKRIACGGSKRCTTPVFTLSVDDIVDQLHRAKFSRWGNERVYNGRTGEMVCSLVFVGPIFYQRLIHMAEDKVKFRNTGPVHPLTSHPVAGFGGIKFGEIERDCLIAHGASANLHECLFTFSDSSEMHICQKCKKCGQRDPTAVPGCRKDRGPYCQGKNETFQRDAQVGTKPEADWARLEHQVECANTSSEALSVTPAAISVPHSASVTQKPMSKCELGLVIDQQNSHHETSLPRVVMDAPFADGYNWRKYGQKLVKGSKNSRSYYRCVHCSCYAKKKVQHCCQSGRVVDVVYIGDHNHDPPHRKCIRVISSAKPTVGSQIVDPSVQKLDGSDISVCSADGRRSSLHVPESEQQSSSSSNGNVGAKIEEKNGDESESKRCFGPRAVEPQQNGPCGIAGTEVQEKHGAEPRLKIRIKERSAAHSVPVLKKEPEIAVHTVPDEGSSNDGYRWRKYGQKMLKGNSFIRSYYRCTSSACPARKHVERAADEATSTTITYEGKHDHGMPAPKKRHEHDIPVPKKRHGSESCLISPAASVDNACCKKNRSLSSRRPSSKCSMDSEVDIMGEKILELGGEEALESAQTLLSIGVELKPC</sequence>
<dbReference type="Gene3D" id="3.90.1800.10">
    <property type="entry name" value="RNA polymerase alpha subunit dimerisation domain"/>
    <property type="match status" value="1"/>
</dbReference>
<evidence type="ECO:0000256" key="11">
    <source>
        <dbReference type="ARBA" id="ARBA00023242"/>
    </source>
</evidence>
<dbReference type="InterPro" id="IPR036576">
    <property type="entry name" value="WRKY_dom_sf"/>
</dbReference>
<evidence type="ECO:0000313" key="15">
    <source>
        <dbReference type="Proteomes" id="UP000807159"/>
    </source>
</evidence>
<keyword evidence="8" id="KW-0805">Transcription regulation</keyword>
<dbReference type="GO" id="GO:0000428">
    <property type="term" value="C:DNA-directed RNA polymerase complex"/>
    <property type="evidence" value="ECO:0007669"/>
    <property type="project" value="UniProtKB-KW"/>
</dbReference>
<dbReference type="PROSITE" id="PS50811">
    <property type="entry name" value="WRKY"/>
    <property type="match status" value="2"/>
</dbReference>
<feature type="region of interest" description="Disordered" evidence="12">
    <location>
        <begin position="433"/>
        <end position="500"/>
    </location>
</feature>
<feature type="compositionally biased region" description="Basic and acidic residues" evidence="12">
    <location>
        <begin position="1"/>
        <end position="10"/>
    </location>
</feature>
<keyword evidence="9" id="KW-0238">DNA-binding</keyword>
<evidence type="ECO:0000313" key="14">
    <source>
        <dbReference type="EMBL" id="KAH8504102.1"/>
    </source>
</evidence>
<dbReference type="GO" id="GO:0005634">
    <property type="term" value="C:nucleus"/>
    <property type="evidence" value="ECO:0007669"/>
    <property type="project" value="UniProtKB-SubCell"/>
</dbReference>
<keyword evidence="10" id="KW-0804">Transcription</keyword>
<keyword evidence="6" id="KW-0548">Nucleotidyltransferase</keyword>
<evidence type="ECO:0000256" key="6">
    <source>
        <dbReference type="ARBA" id="ARBA00022695"/>
    </source>
</evidence>
<comment type="similarity">
    <text evidence="2">Belongs to the RNA polymerase beta chain family.</text>
</comment>
<evidence type="ECO:0000256" key="3">
    <source>
        <dbReference type="ARBA" id="ARBA00012418"/>
    </source>
</evidence>
<comment type="subcellular location">
    <subcellularLocation>
        <location evidence="1">Nucleus</location>
    </subcellularLocation>
</comment>
<dbReference type="GO" id="GO:0003899">
    <property type="term" value="F:DNA-directed RNA polymerase activity"/>
    <property type="evidence" value="ECO:0007669"/>
    <property type="project" value="UniProtKB-EC"/>
</dbReference>
<dbReference type="GO" id="GO:0032549">
    <property type="term" value="F:ribonucleoside binding"/>
    <property type="evidence" value="ECO:0007669"/>
    <property type="project" value="InterPro"/>
</dbReference>
<dbReference type="Proteomes" id="UP000807159">
    <property type="component" value="Chromosome 6"/>
</dbReference>
<dbReference type="InterPro" id="IPR015712">
    <property type="entry name" value="DNA-dir_RNA_pol_su2"/>
</dbReference>
<name>A0A8T2YGE1_POPDE</name>
<evidence type="ECO:0000256" key="8">
    <source>
        <dbReference type="ARBA" id="ARBA00023015"/>
    </source>
</evidence>
<feature type="domain" description="WRKY" evidence="13">
    <location>
        <begin position="531"/>
        <end position="596"/>
    </location>
</feature>
<evidence type="ECO:0000256" key="5">
    <source>
        <dbReference type="ARBA" id="ARBA00022679"/>
    </source>
</evidence>
<feature type="region of interest" description="Disordered" evidence="12">
    <location>
        <begin position="588"/>
        <end position="614"/>
    </location>
</feature>
<keyword evidence="4" id="KW-0240">DNA-directed RNA polymerase</keyword>
<evidence type="ECO:0000256" key="4">
    <source>
        <dbReference type="ARBA" id="ARBA00022478"/>
    </source>
</evidence>
<comment type="caution">
    <text evidence="14">The sequence shown here is derived from an EMBL/GenBank/DDBJ whole genome shotgun (WGS) entry which is preliminary data.</text>
</comment>
<dbReference type="InterPro" id="IPR003657">
    <property type="entry name" value="WRKY_dom"/>
</dbReference>
<accession>A0A8T2YGE1</accession>
<gene>
    <name evidence="14" type="ORF">H0E87_011667</name>
</gene>
<feature type="compositionally biased region" description="Basic and acidic residues" evidence="12">
    <location>
        <begin position="458"/>
        <end position="471"/>
    </location>
</feature>
<dbReference type="SUPFAM" id="SSF118290">
    <property type="entry name" value="WRKY DNA-binding domain"/>
    <property type="match status" value="2"/>
</dbReference>
<dbReference type="PANTHER" id="PTHR20856">
    <property type="entry name" value="DNA-DIRECTED RNA POLYMERASE I SUBUNIT 2"/>
    <property type="match status" value="1"/>
</dbReference>
<dbReference type="GO" id="GO:0006351">
    <property type="term" value="P:DNA-templated transcription"/>
    <property type="evidence" value="ECO:0007669"/>
    <property type="project" value="InterPro"/>
</dbReference>
<dbReference type="InterPro" id="IPR007120">
    <property type="entry name" value="DNA-dir_RNAP_su2_dom"/>
</dbReference>
<dbReference type="GO" id="GO:0003700">
    <property type="term" value="F:DNA-binding transcription factor activity"/>
    <property type="evidence" value="ECO:0007669"/>
    <property type="project" value="InterPro"/>
</dbReference>
<dbReference type="EC" id="2.7.7.6" evidence="3"/>
<dbReference type="GO" id="GO:0043565">
    <property type="term" value="F:sequence-specific DNA binding"/>
    <property type="evidence" value="ECO:0007669"/>
    <property type="project" value="InterPro"/>
</dbReference>
<protein>
    <recommendedName>
        <fullName evidence="3">DNA-directed RNA polymerase</fullName>
        <ecNumber evidence="3">2.7.7.6</ecNumber>
    </recommendedName>
</protein>
<evidence type="ECO:0000256" key="2">
    <source>
        <dbReference type="ARBA" id="ARBA00006835"/>
    </source>
</evidence>
<dbReference type="InterPro" id="IPR037033">
    <property type="entry name" value="DNA-dir_RNAP_su2_hyb_sf"/>
</dbReference>
<organism evidence="14 15">
    <name type="scientific">Populus deltoides</name>
    <name type="common">Eastern poplar</name>
    <name type="synonym">Eastern cottonwood</name>
    <dbReference type="NCBI Taxonomy" id="3696"/>
    <lineage>
        <taxon>Eukaryota</taxon>
        <taxon>Viridiplantae</taxon>
        <taxon>Streptophyta</taxon>
        <taxon>Embryophyta</taxon>
        <taxon>Tracheophyta</taxon>
        <taxon>Spermatophyta</taxon>
        <taxon>Magnoliopsida</taxon>
        <taxon>eudicotyledons</taxon>
        <taxon>Gunneridae</taxon>
        <taxon>Pentapetalae</taxon>
        <taxon>rosids</taxon>
        <taxon>fabids</taxon>
        <taxon>Malpighiales</taxon>
        <taxon>Salicaceae</taxon>
        <taxon>Saliceae</taxon>
        <taxon>Populus</taxon>
    </lineage>
</organism>
<keyword evidence="5" id="KW-0808">Transferase</keyword>
<feature type="region of interest" description="Disordered" evidence="12">
    <location>
        <begin position="1"/>
        <end position="22"/>
    </location>
</feature>
<dbReference type="EMBL" id="JACEGQ020000006">
    <property type="protein sequence ID" value="KAH8504102.1"/>
    <property type="molecule type" value="Genomic_DNA"/>
</dbReference>
<reference evidence="14" key="1">
    <citation type="journal article" date="2021" name="J. Hered.">
        <title>Genome Assembly of Salicaceae Populus deltoides (Eastern Cottonwood) I-69 Based on Nanopore Sequencing and Hi-C Technologies.</title>
        <authorList>
            <person name="Bai S."/>
            <person name="Wu H."/>
            <person name="Zhang J."/>
            <person name="Pan Z."/>
            <person name="Zhao W."/>
            <person name="Li Z."/>
            <person name="Tong C."/>
        </authorList>
    </citation>
    <scope>NUCLEOTIDE SEQUENCE</scope>
    <source>
        <tissue evidence="14">Leaf</tissue>
    </source>
</reference>
<dbReference type="Pfam" id="PF03106">
    <property type="entry name" value="WRKY"/>
    <property type="match status" value="2"/>
</dbReference>
<dbReference type="InterPro" id="IPR007641">
    <property type="entry name" value="RNA_pol_Rpb2_7"/>
</dbReference>
<keyword evidence="7" id="KW-0677">Repeat</keyword>
<keyword evidence="11" id="KW-0539">Nucleus</keyword>
<evidence type="ECO:0000256" key="10">
    <source>
        <dbReference type="ARBA" id="ARBA00023163"/>
    </source>
</evidence>
<proteinExistence type="inferred from homology"/>
<dbReference type="Gene3D" id="2.40.270.10">
    <property type="entry name" value="DNA-directed RNA polymerase, subunit 2, domain 6"/>
    <property type="match status" value="1"/>
</dbReference>
<evidence type="ECO:0000256" key="12">
    <source>
        <dbReference type="SAM" id="MobiDB-lite"/>
    </source>
</evidence>
<evidence type="ECO:0000256" key="7">
    <source>
        <dbReference type="ARBA" id="ARBA00022737"/>
    </source>
</evidence>
<evidence type="ECO:0000256" key="9">
    <source>
        <dbReference type="ARBA" id="ARBA00023125"/>
    </source>
</evidence>
<evidence type="ECO:0000259" key="13">
    <source>
        <dbReference type="PROSITE" id="PS50811"/>
    </source>
</evidence>
<dbReference type="AlphaFoldDB" id="A0A8T2YGE1"/>
<dbReference type="SMART" id="SM00774">
    <property type="entry name" value="WRKY"/>
    <property type="match status" value="2"/>
</dbReference>
<keyword evidence="15" id="KW-1185">Reference proteome</keyword>
<dbReference type="Pfam" id="PF04560">
    <property type="entry name" value="RNA_pol_Rpb2_7"/>
    <property type="match status" value="1"/>
</dbReference>
<dbReference type="Gene3D" id="2.20.25.80">
    <property type="entry name" value="WRKY domain"/>
    <property type="match status" value="2"/>
</dbReference>
<dbReference type="Pfam" id="PF00562">
    <property type="entry name" value="RNA_pol_Rpb2_6"/>
    <property type="match status" value="1"/>
</dbReference>
<feature type="domain" description="WRKY" evidence="13">
    <location>
        <begin position="336"/>
        <end position="394"/>
    </location>
</feature>
<dbReference type="FunFam" id="2.20.25.80:FF:000006">
    <property type="entry name" value="WRKY transcription factor"/>
    <property type="match status" value="1"/>
</dbReference>
<dbReference type="SUPFAM" id="SSF64484">
    <property type="entry name" value="beta and beta-prime subunits of DNA dependent RNA-polymerase"/>
    <property type="match status" value="1"/>
</dbReference>